<reference evidence="2 3" key="1">
    <citation type="submission" date="2019-06" db="EMBL/GenBank/DDBJ databases">
        <authorList>
            <person name="Li J."/>
        </authorList>
    </citation>
    <scope>NUCLEOTIDE SEQUENCE [LARGE SCALE GENOMIC DNA]</scope>
    <source>
        <strain evidence="2 3">CGMCC 1.8012</strain>
    </source>
</reference>
<dbReference type="EMBL" id="VDDC01000015">
    <property type="protein sequence ID" value="TNH39401.1"/>
    <property type="molecule type" value="Genomic_DNA"/>
</dbReference>
<feature type="transmembrane region" description="Helical" evidence="1">
    <location>
        <begin position="38"/>
        <end position="56"/>
    </location>
</feature>
<accession>A0A5C4R6U7</accession>
<keyword evidence="1" id="KW-0812">Transmembrane</keyword>
<comment type="caution">
    <text evidence="2">The sequence shown here is derived from an EMBL/GenBank/DDBJ whole genome shotgun (WGS) entry which is preliminary data.</text>
</comment>
<protein>
    <submittedName>
        <fullName evidence="2">Uncharacterized protein</fullName>
    </submittedName>
</protein>
<feature type="transmembrane region" description="Helical" evidence="1">
    <location>
        <begin position="68"/>
        <end position="87"/>
    </location>
</feature>
<proteinExistence type="predicted"/>
<dbReference type="AlphaFoldDB" id="A0A5C4R6U7"/>
<dbReference type="Proteomes" id="UP000304880">
    <property type="component" value="Unassembled WGS sequence"/>
</dbReference>
<name>A0A5C4R6U7_9RHOB</name>
<evidence type="ECO:0000313" key="3">
    <source>
        <dbReference type="Proteomes" id="UP000304880"/>
    </source>
</evidence>
<dbReference type="RefSeq" id="WP_139598564.1">
    <property type="nucleotide sequence ID" value="NZ_VDDC01000015.1"/>
</dbReference>
<keyword evidence="3" id="KW-1185">Reference proteome</keyword>
<keyword evidence="1" id="KW-0472">Membrane</keyword>
<sequence>MNPLMLFKTLRDLSALIEQANRLAGPDKRWSLAFTNRSFIVACVALVAAAALMLGLPFPMPIDITAETIYAVITVAGLLWSGIERMLGKTQAVWNKKQAVEAVVEADALTTALNKVPVLRAQQPR</sequence>
<keyword evidence="1" id="KW-1133">Transmembrane helix</keyword>
<evidence type="ECO:0000256" key="1">
    <source>
        <dbReference type="SAM" id="Phobius"/>
    </source>
</evidence>
<gene>
    <name evidence="2" type="ORF">FHD67_09500</name>
</gene>
<evidence type="ECO:0000313" key="2">
    <source>
        <dbReference type="EMBL" id="TNH39401.1"/>
    </source>
</evidence>
<organism evidence="2 3">
    <name type="scientific">Paracoccus haeundaensis</name>
    <dbReference type="NCBI Taxonomy" id="225362"/>
    <lineage>
        <taxon>Bacteria</taxon>
        <taxon>Pseudomonadati</taxon>
        <taxon>Pseudomonadota</taxon>
        <taxon>Alphaproteobacteria</taxon>
        <taxon>Rhodobacterales</taxon>
        <taxon>Paracoccaceae</taxon>
        <taxon>Paracoccus</taxon>
    </lineage>
</organism>